<proteinExistence type="predicted"/>
<gene>
    <name evidence="1" type="ORF">GOB93_15320</name>
</gene>
<dbReference type="RefSeq" id="WP_173584391.1">
    <property type="nucleotide sequence ID" value="NZ_WOTB01000024.1"/>
</dbReference>
<reference evidence="1 2" key="1">
    <citation type="journal article" date="2020" name="Int. J. Syst. Evol. Microbiol.">
        <title>Novel acetic acid bacteria from cider fermentations: Acetobacter conturbans sp. nov. and Acetobacter fallax sp. nov.</title>
        <authorList>
            <person name="Sombolestani A.S."/>
            <person name="Cleenwerck I."/>
            <person name="Cnockaert M."/>
            <person name="Borremans W."/>
            <person name="Wieme A.D."/>
            <person name="De Vuyst L."/>
            <person name="Vandamme P."/>
        </authorList>
    </citation>
    <scope>NUCLEOTIDE SEQUENCE [LARGE SCALE GENOMIC DNA]</scope>
    <source>
        <strain evidence="1 2">LMG 30640</strain>
    </source>
</reference>
<evidence type="ECO:0000313" key="2">
    <source>
        <dbReference type="Proteomes" id="UP000635278"/>
    </source>
</evidence>
<comment type="caution">
    <text evidence="1">The sequence shown here is derived from an EMBL/GenBank/DDBJ whole genome shotgun (WGS) entry which is preliminary data.</text>
</comment>
<name>A0ABX0JVJ6_9PROT</name>
<protein>
    <submittedName>
        <fullName evidence="1">Uncharacterized protein</fullName>
    </submittedName>
</protein>
<organism evidence="1 2">
    <name type="scientific">Acetobacter musti</name>
    <dbReference type="NCBI Taxonomy" id="864732"/>
    <lineage>
        <taxon>Bacteria</taxon>
        <taxon>Pseudomonadati</taxon>
        <taxon>Pseudomonadota</taxon>
        <taxon>Alphaproteobacteria</taxon>
        <taxon>Acetobacterales</taxon>
        <taxon>Acetobacteraceae</taxon>
        <taxon>Acetobacter</taxon>
    </lineage>
</organism>
<keyword evidence="2" id="KW-1185">Reference proteome</keyword>
<sequence>MWNEPYLESCCRSALHRLCLAGGNGRPRDLRDEPCLARLSRKGFACVSGDGRYHVTQDGERRHATEILGKRSA</sequence>
<accession>A0ABX0JVJ6</accession>
<evidence type="ECO:0000313" key="1">
    <source>
        <dbReference type="EMBL" id="NHN86000.1"/>
    </source>
</evidence>
<dbReference type="Proteomes" id="UP000635278">
    <property type="component" value="Unassembled WGS sequence"/>
</dbReference>
<dbReference type="EMBL" id="WOTB01000024">
    <property type="protein sequence ID" value="NHN86000.1"/>
    <property type="molecule type" value="Genomic_DNA"/>
</dbReference>